<dbReference type="Gene3D" id="3.80.10.10">
    <property type="entry name" value="Ribonuclease Inhibitor"/>
    <property type="match status" value="1"/>
</dbReference>
<sequence length="640" mass="71406">MASSNHVPALPAEPPSSPPLVAINSPVLYDSRASQPDSEIDNLPARHPMEQRLPVSRAYHLDCDFGQSSSDPPLFSSEDSLDGADVSNYDSPRNKRKLPGPWWSPKDERNVSAPQGNELLPQKKAKFTRNYDSGVFMPSDDTVTASTDGKGVDATDGDASQVKDEDDVRTDDVEELTEDDDGDTDSYIATEDDLDVDVVYEWTEHAIDEEVELRYNAGHEGMSDIESTNTVLSGLTEFLATPCPPAVAQWRAVRAAERARQWEAAVGKNDYEKQFVKIVKQGVEENRQVYHLDNLGLCDEDLEHIGLLDVVIREPLDPGAENDVGTEYFRPFHARLTVNLNNNFLHVLSPQLFTVQFITHLSLRGNHIEELPPQIGNFKHLESLDLCNNQLKCLPYDVLRLLSPTGKLESLNLVGNPVLEKFPVNDFTTAHAKAQLVINAVHQPLHNIPAELLQASPKNTVLQWYLKYWEENQDCTKQTWYVGFTPPSYFSETGRLLPGSPAPATDNPDNFDVVVKNSLGTFGAPERWFEPPTGRSTVRSLFSTALKTALSHMTPGEIDEAIGEYGASPDLAASLTNARQHVSSGYRQLRKCHVCGNEYAVARAEWIEFWSCANPGDFTPYQSRVCSWECVPREYVRRPN</sequence>
<dbReference type="SUPFAM" id="SSF52058">
    <property type="entry name" value="L domain-like"/>
    <property type="match status" value="1"/>
</dbReference>
<keyword evidence="5" id="KW-1185">Reference proteome</keyword>
<dbReference type="AlphaFoldDB" id="A0A9P4JSW5"/>
<name>A0A9P4JSW5_9PLEO</name>
<keyword evidence="2" id="KW-0677">Repeat</keyword>
<protein>
    <recommendedName>
        <fullName evidence="6">Leucine Rich Repeat protein</fullName>
    </recommendedName>
</protein>
<evidence type="ECO:0000256" key="1">
    <source>
        <dbReference type="ARBA" id="ARBA00022614"/>
    </source>
</evidence>
<dbReference type="PANTHER" id="PTHR48051:SF54">
    <property type="entry name" value="LEUCINE-RICH REPEAT-CONTAINING PROTEIN"/>
    <property type="match status" value="1"/>
</dbReference>
<reference evidence="4" key="1">
    <citation type="journal article" date="2020" name="Stud. Mycol.">
        <title>101 Dothideomycetes genomes: a test case for predicting lifestyles and emergence of pathogens.</title>
        <authorList>
            <person name="Haridas S."/>
            <person name="Albert R."/>
            <person name="Binder M."/>
            <person name="Bloem J."/>
            <person name="Labutti K."/>
            <person name="Salamov A."/>
            <person name="Andreopoulos B."/>
            <person name="Baker S."/>
            <person name="Barry K."/>
            <person name="Bills G."/>
            <person name="Bluhm B."/>
            <person name="Cannon C."/>
            <person name="Castanera R."/>
            <person name="Culley D."/>
            <person name="Daum C."/>
            <person name="Ezra D."/>
            <person name="Gonzalez J."/>
            <person name="Henrissat B."/>
            <person name="Kuo A."/>
            <person name="Liang C."/>
            <person name="Lipzen A."/>
            <person name="Lutzoni F."/>
            <person name="Magnuson J."/>
            <person name="Mondo S."/>
            <person name="Nolan M."/>
            <person name="Ohm R."/>
            <person name="Pangilinan J."/>
            <person name="Park H.-J."/>
            <person name="Ramirez L."/>
            <person name="Alfaro M."/>
            <person name="Sun H."/>
            <person name="Tritt A."/>
            <person name="Yoshinaga Y."/>
            <person name="Zwiers L.-H."/>
            <person name="Turgeon B."/>
            <person name="Goodwin S."/>
            <person name="Spatafora J."/>
            <person name="Crous P."/>
            <person name="Grigoriev I."/>
        </authorList>
    </citation>
    <scope>NUCLEOTIDE SEQUENCE</scope>
    <source>
        <strain evidence="4">ATCC 74209</strain>
    </source>
</reference>
<proteinExistence type="predicted"/>
<feature type="region of interest" description="Disordered" evidence="3">
    <location>
        <begin position="1"/>
        <end position="186"/>
    </location>
</feature>
<dbReference type="InterPro" id="IPR025875">
    <property type="entry name" value="Leu-rich_rpt_4"/>
</dbReference>
<comment type="caution">
    <text evidence="4">The sequence shown here is derived from an EMBL/GenBank/DDBJ whole genome shotgun (WGS) entry which is preliminary data.</text>
</comment>
<dbReference type="EMBL" id="ML993873">
    <property type="protein sequence ID" value="KAF2204565.1"/>
    <property type="molecule type" value="Genomic_DNA"/>
</dbReference>
<dbReference type="SMART" id="SM00369">
    <property type="entry name" value="LRR_TYP"/>
    <property type="match status" value="2"/>
</dbReference>
<dbReference type="InterPro" id="IPR050216">
    <property type="entry name" value="LRR_domain-containing"/>
</dbReference>
<evidence type="ECO:0000256" key="2">
    <source>
        <dbReference type="ARBA" id="ARBA00022737"/>
    </source>
</evidence>
<gene>
    <name evidence="4" type="ORF">GQ43DRAFT_146858</name>
</gene>
<dbReference type="PROSITE" id="PS51450">
    <property type="entry name" value="LRR"/>
    <property type="match status" value="1"/>
</dbReference>
<dbReference type="InterPro" id="IPR003591">
    <property type="entry name" value="Leu-rich_rpt_typical-subtyp"/>
</dbReference>
<keyword evidence="1" id="KW-0433">Leucine-rich repeat</keyword>
<dbReference type="Proteomes" id="UP000799536">
    <property type="component" value="Unassembled WGS sequence"/>
</dbReference>
<feature type="compositionally biased region" description="Acidic residues" evidence="3">
    <location>
        <begin position="164"/>
        <end position="186"/>
    </location>
</feature>
<dbReference type="Pfam" id="PF12799">
    <property type="entry name" value="LRR_4"/>
    <property type="match status" value="1"/>
</dbReference>
<organism evidence="4 5">
    <name type="scientific">Delitschia confertaspora ATCC 74209</name>
    <dbReference type="NCBI Taxonomy" id="1513339"/>
    <lineage>
        <taxon>Eukaryota</taxon>
        <taxon>Fungi</taxon>
        <taxon>Dikarya</taxon>
        <taxon>Ascomycota</taxon>
        <taxon>Pezizomycotina</taxon>
        <taxon>Dothideomycetes</taxon>
        <taxon>Pleosporomycetidae</taxon>
        <taxon>Pleosporales</taxon>
        <taxon>Delitschiaceae</taxon>
        <taxon>Delitschia</taxon>
    </lineage>
</organism>
<dbReference type="InterPro" id="IPR001611">
    <property type="entry name" value="Leu-rich_rpt"/>
</dbReference>
<dbReference type="OrthoDB" id="1517790at2759"/>
<evidence type="ECO:0000313" key="5">
    <source>
        <dbReference type="Proteomes" id="UP000799536"/>
    </source>
</evidence>
<dbReference type="PANTHER" id="PTHR48051">
    <property type="match status" value="1"/>
</dbReference>
<evidence type="ECO:0008006" key="6">
    <source>
        <dbReference type="Google" id="ProtNLM"/>
    </source>
</evidence>
<evidence type="ECO:0000256" key="3">
    <source>
        <dbReference type="SAM" id="MobiDB-lite"/>
    </source>
</evidence>
<dbReference type="GO" id="GO:0005737">
    <property type="term" value="C:cytoplasm"/>
    <property type="evidence" value="ECO:0007669"/>
    <property type="project" value="TreeGrafter"/>
</dbReference>
<dbReference type="InterPro" id="IPR032675">
    <property type="entry name" value="LRR_dom_sf"/>
</dbReference>
<evidence type="ECO:0000313" key="4">
    <source>
        <dbReference type="EMBL" id="KAF2204565.1"/>
    </source>
</evidence>
<accession>A0A9P4JSW5</accession>